<evidence type="ECO:0000256" key="8">
    <source>
        <dbReference type="ARBA" id="ARBA00023136"/>
    </source>
</evidence>
<dbReference type="InterPro" id="IPR000337">
    <property type="entry name" value="GPCR_3"/>
</dbReference>
<reference evidence="14" key="1">
    <citation type="submission" date="2025-08" db="UniProtKB">
        <authorList>
            <consortium name="Ensembl"/>
        </authorList>
    </citation>
    <scope>IDENTIFICATION</scope>
</reference>
<evidence type="ECO:0000256" key="9">
    <source>
        <dbReference type="ARBA" id="ARBA00023170"/>
    </source>
</evidence>
<dbReference type="InterPro" id="IPR028082">
    <property type="entry name" value="Peripla_BP_I"/>
</dbReference>
<feature type="transmembrane region" description="Helical" evidence="12">
    <location>
        <begin position="553"/>
        <end position="578"/>
    </location>
</feature>
<reference evidence="14" key="2">
    <citation type="submission" date="2025-09" db="UniProtKB">
        <authorList>
            <consortium name="Ensembl"/>
        </authorList>
    </citation>
    <scope>IDENTIFICATION</scope>
</reference>
<feature type="transmembrane region" description="Helical" evidence="12">
    <location>
        <begin position="707"/>
        <end position="730"/>
    </location>
</feature>
<dbReference type="Pfam" id="PF07562">
    <property type="entry name" value="NCD3G"/>
    <property type="match status" value="1"/>
</dbReference>
<dbReference type="InterPro" id="IPR038550">
    <property type="entry name" value="GPCR_3_9-Cys_sf"/>
</dbReference>
<evidence type="ECO:0000256" key="2">
    <source>
        <dbReference type="ARBA" id="ARBA00007242"/>
    </source>
</evidence>
<dbReference type="CDD" id="cd15283">
    <property type="entry name" value="7tmC_V2R_pheromone"/>
    <property type="match status" value="1"/>
</dbReference>
<proteinExistence type="inferred from homology"/>
<evidence type="ECO:0000256" key="3">
    <source>
        <dbReference type="ARBA" id="ARBA00022475"/>
    </source>
</evidence>
<feature type="transmembrane region" description="Helical" evidence="12">
    <location>
        <begin position="640"/>
        <end position="663"/>
    </location>
</feature>
<keyword evidence="7" id="KW-0297">G-protein coupled receptor</keyword>
<keyword evidence="9" id="KW-0675">Receptor</keyword>
<dbReference type="InterPro" id="IPR004073">
    <property type="entry name" value="GPCR_3_vmron_rcpt_2"/>
</dbReference>
<keyword evidence="4 12" id="KW-0812">Transmembrane</keyword>
<evidence type="ECO:0000256" key="1">
    <source>
        <dbReference type="ARBA" id="ARBA00004651"/>
    </source>
</evidence>
<feature type="transmembrane region" description="Helical" evidence="12">
    <location>
        <begin position="590"/>
        <end position="614"/>
    </location>
</feature>
<evidence type="ECO:0000256" key="4">
    <source>
        <dbReference type="ARBA" id="ARBA00022692"/>
    </source>
</evidence>
<accession>A0A8C6VHB2</accession>
<dbReference type="InterPro" id="IPR017979">
    <property type="entry name" value="GPCR_3_CS"/>
</dbReference>
<name>A0A8C6VHB2_NAJNA</name>
<sequence>MSWGEMERKFYFDNSNRINQLTLSLFSDSSKNYQHILALAFAIWEINRNPQLLPNITLGFRWGARIGYPASLDVLRLLTKNTGTMFFAYPLPFLPSPPSVQLDSVPTFYQIDPQYHLQNAAIVWLLLYFQWNWIGIVVQRSESSDHFIRIFDATLAQNDICIHFVKQIIPIFPIFNILIGDLREVLWTILNSDAHVVIISGDSHSLQSLLISLHIYEEEDQAISGKVWILTTQWEFSAIGYHYDWVKLKSLHGALSITVHTSRVPGFKDYLWALNPHEPHGDVFLPEWWEVVFDCEVLKAGLVSPDGRRVCTGEENLDTLPSSVFDGKMTGFSYSIYNAAYSVAHALHAAYTWESQRGLKRGREKPHLHLSVKPWQVIIIFRSSLLVHKTDLHSFKIHQLLLMISNTKPFSLCVKCCLPGQARKVEEGRPSCCYGCASCPEGTISNETDAAQCVPCPEDQHPNKNHVLCIPKTMNFLSYEDTLGFISVSLALLFSSVTILVLAAFIKHRNTPIVKANNRDLTYILLVSLLLCFLCSFLFIGQPRNLTCLLRQTTFSTVFSIAISSVLAKTLTVVLAFIATKPGNRARKLLGKQLIIVLACPLVQTTLCASWLAISSPFTNLDFHSVNGEIVVECNEGSTAMFYAVLGYMGFLSLVSFMVAFLARKLPDSFNEAKFITFSMLVFCSVWITFLPTYLSTKGKSMVAVEIFSILASGAGLLACIFFPKCYVIVLRPDLNNRSHLMGKVK</sequence>
<dbReference type="Ensembl" id="ENSNNAT00000005147.1">
    <property type="protein sequence ID" value="ENSNNAP00000004923.1"/>
    <property type="gene ID" value="ENSNNAG00000003256.1"/>
</dbReference>
<evidence type="ECO:0000256" key="5">
    <source>
        <dbReference type="ARBA" id="ARBA00022729"/>
    </source>
</evidence>
<keyword evidence="3" id="KW-1003">Cell membrane</keyword>
<evidence type="ECO:0000256" key="11">
    <source>
        <dbReference type="ARBA" id="ARBA00023224"/>
    </source>
</evidence>
<dbReference type="SUPFAM" id="SSF53822">
    <property type="entry name" value="Periplasmic binding protein-like I"/>
    <property type="match status" value="1"/>
</dbReference>
<evidence type="ECO:0000313" key="15">
    <source>
        <dbReference type="Proteomes" id="UP000694559"/>
    </source>
</evidence>
<feature type="transmembrane region" description="Helical" evidence="12">
    <location>
        <begin position="675"/>
        <end position="695"/>
    </location>
</feature>
<dbReference type="PROSITE" id="PS00981">
    <property type="entry name" value="G_PROTEIN_RECEP_F3_3"/>
    <property type="match status" value="1"/>
</dbReference>
<feature type="domain" description="G-protein coupled receptors family 3 profile" evidence="13">
    <location>
        <begin position="483"/>
        <end position="745"/>
    </location>
</feature>
<comment type="subcellular location">
    <subcellularLocation>
        <location evidence="1">Cell membrane</location>
        <topology evidence="1">Multi-pass membrane protein</topology>
    </subcellularLocation>
</comment>
<keyword evidence="8 12" id="KW-0472">Membrane</keyword>
<evidence type="ECO:0000256" key="6">
    <source>
        <dbReference type="ARBA" id="ARBA00022989"/>
    </source>
</evidence>
<dbReference type="InterPro" id="IPR011500">
    <property type="entry name" value="GPCR_3_9-Cys_dom"/>
</dbReference>
<feature type="transmembrane region" description="Helical" evidence="12">
    <location>
        <begin position="521"/>
        <end position="541"/>
    </location>
</feature>
<dbReference type="Gene3D" id="3.40.50.2300">
    <property type="match status" value="3"/>
</dbReference>
<comment type="similarity">
    <text evidence="2">Belongs to the G-protein coupled receptor 3 family.</text>
</comment>
<dbReference type="Gene3D" id="2.10.50.30">
    <property type="entry name" value="GPCR, family 3, nine cysteines domain"/>
    <property type="match status" value="1"/>
</dbReference>
<dbReference type="InterPro" id="IPR017978">
    <property type="entry name" value="GPCR_3_C"/>
</dbReference>
<keyword evidence="15" id="KW-1185">Reference proteome</keyword>
<dbReference type="InterPro" id="IPR001828">
    <property type="entry name" value="ANF_lig-bd_rcpt"/>
</dbReference>
<dbReference type="GO" id="GO:0004930">
    <property type="term" value="F:G protein-coupled receptor activity"/>
    <property type="evidence" value="ECO:0007669"/>
    <property type="project" value="UniProtKB-KW"/>
</dbReference>
<protein>
    <recommendedName>
        <fullName evidence="13">G-protein coupled receptors family 3 profile domain-containing protein</fullName>
    </recommendedName>
</protein>
<keyword evidence="11" id="KW-0807">Transducer</keyword>
<evidence type="ECO:0000256" key="12">
    <source>
        <dbReference type="SAM" id="Phobius"/>
    </source>
</evidence>
<dbReference type="GO" id="GO:0005886">
    <property type="term" value="C:plasma membrane"/>
    <property type="evidence" value="ECO:0007669"/>
    <property type="project" value="UniProtKB-SubCell"/>
</dbReference>
<dbReference type="PANTHER" id="PTHR24061:SF599">
    <property type="entry name" value="G-PROTEIN COUPLED RECEPTORS FAMILY 3 PROFILE DOMAIN-CONTAINING PROTEIN"/>
    <property type="match status" value="1"/>
</dbReference>
<dbReference type="PRINTS" id="PR00248">
    <property type="entry name" value="GPCRMGR"/>
</dbReference>
<feature type="transmembrane region" description="Helical" evidence="12">
    <location>
        <begin position="483"/>
        <end position="506"/>
    </location>
</feature>
<dbReference type="FunFam" id="3.40.50.2300:FF:000024">
    <property type="entry name" value="Vomeronasal 2, receptor 73"/>
    <property type="match status" value="1"/>
</dbReference>
<keyword evidence="5" id="KW-0732">Signal</keyword>
<dbReference type="FunFam" id="2.10.50.30:FF:000002">
    <property type="entry name" value="Vomeronasal 2 receptor, h1"/>
    <property type="match status" value="1"/>
</dbReference>
<keyword evidence="10" id="KW-0325">Glycoprotein</keyword>
<dbReference type="GeneTree" id="ENSGT00950000182788"/>
<dbReference type="InterPro" id="IPR000068">
    <property type="entry name" value="GPCR_3_Ca_sens_rcpt-rel"/>
</dbReference>
<dbReference type="PROSITE" id="PS50259">
    <property type="entry name" value="G_PROTEIN_RECEP_F3_4"/>
    <property type="match status" value="1"/>
</dbReference>
<dbReference type="Pfam" id="PF01094">
    <property type="entry name" value="ANF_receptor"/>
    <property type="match status" value="1"/>
</dbReference>
<dbReference type="PRINTS" id="PR01535">
    <property type="entry name" value="VOMERONASL2R"/>
</dbReference>
<evidence type="ECO:0000256" key="10">
    <source>
        <dbReference type="ARBA" id="ARBA00023180"/>
    </source>
</evidence>
<dbReference type="PANTHER" id="PTHR24061">
    <property type="entry name" value="CALCIUM-SENSING RECEPTOR-RELATED"/>
    <property type="match status" value="1"/>
</dbReference>
<dbReference type="Proteomes" id="UP000694559">
    <property type="component" value="Unplaced"/>
</dbReference>
<organism evidence="14 15">
    <name type="scientific">Naja naja</name>
    <name type="common">Indian cobra</name>
    <dbReference type="NCBI Taxonomy" id="35670"/>
    <lineage>
        <taxon>Eukaryota</taxon>
        <taxon>Metazoa</taxon>
        <taxon>Chordata</taxon>
        <taxon>Craniata</taxon>
        <taxon>Vertebrata</taxon>
        <taxon>Euteleostomi</taxon>
        <taxon>Lepidosauria</taxon>
        <taxon>Squamata</taxon>
        <taxon>Bifurcata</taxon>
        <taxon>Unidentata</taxon>
        <taxon>Episquamata</taxon>
        <taxon>Toxicofera</taxon>
        <taxon>Serpentes</taxon>
        <taxon>Colubroidea</taxon>
        <taxon>Elapidae</taxon>
        <taxon>Elapinae</taxon>
        <taxon>Naja</taxon>
    </lineage>
</organism>
<evidence type="ECO:0000259" key="13">
    <source>
        <dbReference type="PROSITE" id="PS50259"/>
    </source>
</evidence>
<evidence type="ECO:0000256" key="7">
    <source>
        <dbReference type="ARBA" id="ARBA00023040"/>
    </source>
</evidence>
<dbReference type="Pfam" id="PF00003">
    <property type="entry name" value="7tm_3"/>
    <property type="match status" value="1"/>
</dbReference>
<evidence type="ECO:0000313" key="14">
    <source>
        <dbReference type="Ensembl" id="ENSNNAP00000004923.1"/>
    </source>
</evidence>
<dbReference type="AlphaFoldDB" id="A0A8C6VHB2"/>
<keyword evidence="6 12" id="KW-1133">Transmembrane helix</keyword>